<organism evidence="2 3">
    <name type="scientific">Fusarium xylarioides</name>
    <dbReference type="NCBI Taxonomy" id="221167"/>
    <lineage>
        <taxon>Eukaryota</taxon>
        <taxon>Fungi</taxon>
        <taxon>Dikarya</taxon>
        <taxon>Ascomycota</taxon>
        <taxon>Pezizomycotina</taxon>
        <taxon>Sordariomycetes</taxon>
        <taxon>Hypocreomycetidae</taxon>
        <taxon>Hypocreales</taxon>
        <taxon>Nectriaceae</taxon>
        <taxon>Fusarium</taxon>
        <taxon>Fusarium fujikuroi species complex</taxon>
    </lineage>
</organism>
<name>A0A9P7HN62_9HYPO</name>
<dbReference type="EMBL" id="JADFTT010000313">
    <property type="protein sequence ID" value="KAG5763342.1"/>
    <property type="molecule type" value="Genomic_DNA"/>
</dbReference>
<reference evidence="2" key="2">
    <citation type="submission" date="2020-10" db="EMBL/GenBank/DDBJ databases">
        <authorList>
            <person name="Peck L.D."/>
            <person name="Nowell R.W."/>
            <person name="Flood J."/>
            <person name="Ryan M.J."/>
            <person name="Barraclough T.G."/>
        </authorList>
    </citation>
    <scope>NUCLEOTIDE SEQUENCE</scope>
    <source>
        <strain evidence="2">IMI 127659i</strain>
    </source>
</reference>
<dbReference type="AlphaFoldDB" id="A0A9P7HN62"/>
<evidence type="ECO:0000313" key="2">
    <source>
        <dbReference type="EMBL" id="KAG5763342.1"/>
    </source>
</evidence>
<protein>
    <submittedName>
        <fullName evidence="2">Uncharacterized protein</fullName>
    </submittedName>
</protein>
<keyword evidence="3" id="KW-1185">Reference proteome</keyword>
<evidence type="ECO:0000313" key="3">
    <source>
        <dbReference type="Proteomes" id="UP000750502"/>
    </source>
</evidence>
<evidence type="ECO:0000256" key="1">
    <source>
        <dbReference type="SAM" id="SignalP"/>
    </source>
</evidence>
<comment type="caution">
    <text evidence="2">The sequence shown here is derived from an EMBL/GenBank/DDBJ whole genome shotgun (WGS) entry which is preliminary data.</text>
</comment>
<dbReference type="Proteomes" id="UP000750502">
    <property type="component" value="Unassembled WGS sequence"/>
</dbReference>
<proteinExistence type="predicted"/>
<reference evidence="2" key="1">
    <citation type="journal article" date="2020" name="bioRxiv">
        <title>Historical genomics reveals the evolutionary mechanisms behind multiple outbreaks of the host-specific coffee wilt pathogen Fusarium xylarioides.</title>
        <authorList>
            <person name="Peck D."/>
            <person name="Nowell R.W."/>
            <person name="Flood J."/>
            <person name="Ryan M.J."/>
            <person name="Barraclough T.G."/>
        </authorList>
    </citation>
    <scope>NUCLEOTIDE SEQUENCE</scope>
    <source>
        <strain evidence="2">IMI 127659i</strain>
    </source>
</reference>
<gene>
    <name evidence="2" type="ORF">H9Q72_008565</name>
</gene>
<feature type="signal peptide" evidence="1">
    <location>
        <begin position="1"/>
        <end position="20"/>
    </location>
</feature>
<feature type="chain" id="PRO_5040304124" evidence="1">
    <location>
        <begin position="21"/>
        <end position="101"/>
    </location>
</feature>
<sequence>MKTTLLNVLTALALVGQGSCTPAASLDKRYAQEDGGIKYKVFEHAATGSKTKIVSNSGICETTPGVNQHSGYFSVEITACVAIHGADFLYFWQGHYLQTAL</sequence>
<dbReference type="OrthoDB" id="5416417at2759"/>
<keyword evidence="1" id="KW-0732">Signal</keyword>
<accession>A0A9P7HN62</accession>